<dbReference type="AlphaFoldDB" id="A0A4R2BPP1"/>
<accession>A0A4R2BPP1</accession>
<dbReference type="Pfam" id="PF06133">
    <property type="entry name" value="Com_YlbF"/>
    <property type="match status" value="1"/>
</dbReference>
<evidence type="ECO:0000256" key="1">
    <source>
        <dbReference type="HAMAP-Rule" id="MF_01526"/>
    </source>
</evidence>
<organism evidence="2 3">
    <name type="scientific">Mesobacillus foraminis</name>
    <dbReference type="NCBI Taxonomy" id="279826"/>
    <lineage>
        <taxon>Bacteria</taxon>
        <taxon>Bacillati</taxon>
        <taxon>Bacillota</taxon>
        <taxon>Bacilli</taxon>
        <taxon>Bacillales</taxon>
        <taxon>Bacillaceae</taxon>
        <taxon>Mesobacillus</taxon>
    </lineage>
</organism>
<reference evidence="2 3" key="1">
    <citation type="journal article" date="2015" name="Stand. Genomic Sci.">
        <title>Genomic Encyclopedia of Bacterial and Archaeal Type Strains, Phase III: the genomes of soil and plant-associated and newly described type strains.</title>
        <authorList>
            <person name="Whitman W.B."/>
            <person name="Woyke T."/>
            <person name="Klenk H.P."/>
            <person name="Zhou Y."/>
            <person name="Lilburn T.G."/>
            <person name="Beck B.J."/>
            <person name="De Vos P."/>
            <person name="Vandamme P."/>
            <person name="Eisen J.A."/>
            <person name="Garrity G."/>
            <person name="Hugenholtz P."/>
            <person name="Kyrpides N.C."/>
        </authorList>
    </citation>
    <scope>NUCLEOTIDE SEQUENCE [LARGE SCALE GENOMIC DNA]</scope>
    <source>
        <strain evidence="2 3">CV53</strain>
    </source>
</reference>
<dbReference type="InterPro" id="IPR023378">
    <property type="entry name" value="YheA/YmcA-like_dom_sf"/>
</dbReference>
<gene>
    <name evidence="2" type="ORF">EV146_101319</name>
</gene>
<comment type="caution">
    <text evidence="2">The sequence shown here is derived from an EMBL/GenBank/DDBJ whole genome shotgun (WGS) entry which is preliminary data.</text>
</comment>
<keyword evidence="3" id="KW-1185">Reference proteome</keyword>
<proteinExistence type="inferred from homology"/>
<dbReference type="Gene3D" id="1.20.1500.10">
    <property type="entry name" value="YheA/YmcA-like"/>
    <property type="match status" value="1"/>
</dbReference>
<dbReference type="RefSeq" id="WP_121609696.1">
    <property type="nucleotide sequence ID" value="NZ_CP033044.1"/>
</dbReference>
<evidence type="ECO:0000313" key="2">
    <source>
        <dbReference type="EMBL" id="TCN27989.1"/>
    </source>
</evidence>
<dbReference type="Proteomes" id="UP000295689">
    <property type="component" value="Unassembled WGS sequence"/>
</dbReference>
<dbReference type="InterPro" id="IPR010368">
    <property type="entry name" value="Com_YlbF"/>
</dbReference>
<dbReference type="SUPFAM" id="SSF158622">
    <property type="entry name" value="YheA/YmcA-like"/>
    <property type="match status" value="1"/>
</dbReference>
<protein>
    <recommendedName>
        <fullName evidence="1">UPF0342 protein EV146_101319</fullName>
    </recommendedName>
</protein>
<name>A0A4R2BPP1_9BACI</name>
<dbReference type="OrthoDB" id="9811402at2"/>
<dbReference type="HAMAP" id="MF_01526">
    <property type="entry name" value="UPF0342"/>
    <property type="match status" value="1"/>
</dbReference>
<comment type="similarity">
    <text evidence="1">Belongs to the UPF0342 family.</text>
</comment>
<sequence>MSVNLYDAAYEMEKAIRASEEFSGLKKLYDDVNSDESARRMFENFRNIQMQLQQKQMMGQEISQEEVEQAQKTVALVQQHQKISQLMQAEQRMSTVIAEINQIIMKPLEELYGAPEQNQ</sequence>
<evidence type="ECO:0000313" key="3">
    <source>
        <dbReference type="Proteomes" id="UP000295689"/>
    </source>
</evidence>
<dbReference type="EMBL" id="SLVV01000001">
    <property type="protein sequence ID" value="TCN27989.1"/>
    <property type="molecule type" value="Genomic_DNA"/>
</dbReference>